<evidence type="ECO:0000256" key="4">
    <source>
        <dbReference type="ARBA" id="ARBA00022833"/>
    </source>
</evidence>
<accession>A0A8D9APB5</accession>
<dbReference type="Gene3D" id="3.30.160.60">
    <property type="entry name" value="Classic Zinc Finger"/>
    <property type="match status" value="1"/>
</dbReference>
<feature type="repeat" description="NHL" evidence="6">
    <location>
        <begin position="599"/>
        <end position="632"/>
    </location>
</feature>
<dbReference type="PANTHER" id="PTHR24104:SF48">
    <property type="entry name" value="PROTEIN WECH"/>
    <property type="match status" value="1"/>
</dbReference>
<feature type="repeat" description="NHL" evidence="6">
    <location>
        <begin position="446"/>
        <end position="489"/>
    </location>
</feature>
<evidence type="ECO:0000259" key="8">
    <source>
        <dbReference type="PROSITE" id="PS50119"/>
    </source>
</evidence>
<dbReference type="EMBL" id="HBUF01576632">
    <property type="protein sequence ID" value="CAG6768535.1"/>
    <property type="molecule type" value="Transcribed_RNA"/>
</dbReference>
<name>A0A8D9APB5_9HEMI</name>
<dbReference type="InterPro" id="IPR001258">
    <property type="entry name" value="NHL_repeat"/>
</dbReference>
<dbReference type="GO" id="GO:0008270">
    <property type="term" value="F:zinc ion binding"/>
    <property type="evidence" value="ECO:0007669"/>
    <property type="project" value="UniProtKB-KW"/>
</dbReference>
<evidence type="ECO:0000256" key="6">
    <source>
        <dbReference type="PROSITE-ProRule" id="PRU00504"/>
    </source>
</evidence>
<dbReference type="GO" id="GO:0000209">
    <property type="term" value="P:protein polyubiquitination"/>
    <property type="evidence" value="ECO:0007669"/>
    <property type="project" value="TreeGrafter"/>
</dbReference>
<dbReference type="PANTHER" id="PTHR24104">
    <property type="entry name" value="E3 UBIQUITIN-PROTEIN LIGASE NHLRC1-RELATED"/>
    <property type="match status" value="1"/>
</dbReference>
<keyword evidence="2" id="KW-0677">Repeat</keyword>
<dbReference type="FunFam" id="2.120.10.30:FF:000025">
    <property type="entry name" value="E3 ubiquitin-protein ligase TRIM71"/>
    <property type="match status" value="1"/>
</dbReference>
<reference evidence="9" key="1">
    <citation type="submission" date="2021-05" db="EMBL/GenBank/DDBJ databases">
        <authorList>
            <person name="Alioto T."/>
            <person name="Alioto T."/>
            <person name="Gomez Garrido J."/>
        </authorList>
    </citation>
    <scope>NUCLEOTIDE SEQUENCE</scope>
</reference>
<dbReference type="InterPro" id="IPR000315">
    <property type="entry name" value="Znf_B-box"/>
</dbReference>
<evidence type="ECO:0000256" key="2">
    <source>
        <dbReference type="ARBA" id="ARBA00022737"/>
    </source>
</evidence>
<feature type="repeat" description="NHL" evidence="6">
    <location>
        <begin position="636"/>
        <end position="679"/>
    </location>
</feature>
<dbReference type="InterPro" id="IPR011042">
    <property type="entry name" value="6-blade_b-propeller_TolB-like"/>
</dbReference>
<feature type="compositionally biased region" description="Low complexity" evidence="7">
    <location>
        <begin position="114"/>
        <end position="124"/>
    </location>
</feature>
<feature type="repeat" description="NHL" evidence="6">
    <location>
        <begin position="683"/>
        <end position="726"/>
    </location>
</feature>
<feature type="repeat" description="NHL" evidence="6">
    <location>
        <begin position="540"/>
        <end position="583"/>
    </location>
</feature>
<evidence type="ECO:0000256" key="1">
    <source>
        <dbReference type="ARBA" id="ARBA00022723"/>
    </source>
</evidence>
<dbReference type="Gene3D" id="2.120.10.30">
    <property type="entry name" value="TolB, C-terminal domain"/>
    <property type="match status" value="3"/>
</dbReference>
<dbReference type="FunFam" id="2.120.10.30:FF:000013">
    <property type="entry name" value="E3 ubiquitin-protein ligase TRIM71"/>
    <property type="match status" value="1"/>
</dbReference>
<feature type="region of interest" description="Disordered" evidence="7">
    <location>
        <begin position="92"/>
        <end position="124"/>
    </location>
</feature>
<dbReference type="GO" id="GO:0043161">
    <property type="term" value="P:proteasome-mediated ubiquitin-dependent protein catabolic process"/>
    <property type="evidence" value="ECO:0007669"/>
    <property type="project" value="TreeGrafter"/>
</dbReference>
<dbReference type="Pfam" id="PF00643">
    <property type="entry name" value="zf-B_box"/>
    <property type="match status" value="1"/>
</dbReference>
<dbReference type="Pfam" id="PF01436">
    <property type="entry name" value="NHL"/>
    <property type="match status" value="6"/>
</dbReference>
<dbReference type="InterPro" id="IPR003649">
    <property type="entry name" value="Bbox_C"/>
</dbReference>
<organism evidence="9">
    <name type="scientific">Cacopsylla melanoneura</name>
    <dbReference type="NCBI Taxonomy" id="428564"/>
    <lineage>
        <taxon>Eukaryota</taxon>
        <taxon>Metazoa</taxon>
        <taxon>Ecdysozoa</taxon>
        <taxon>Arthropoda</taxon>
        <taxon>Hexapoda</taxon>
        <taxon>Insecta</taxon>
        <taxon>Pterygota</taxon>
        <taxon>Neoptera</taxon>
        <taxon>Paraneoptera</taxon>
        <taxon>Hemiptera</taxon>
        <taxon>Sternorrhyncha</taxon>
        <taxon>Psylloidea</taxon>
        <taxon>Psyllidae</taxon>
        <taxon>Psyllinae</taxon>
        <taxon>Cacopsylla</taxon>
    </lineage>
</organism>
<dbReference type="CDD" id="cd14954">
    <property type="entry name" value="NHL_TRIM71_like"/>
    <property type="match status" value="1"/>
</dbReference>
<evidence type="ECO:0000256" key="5">
    <source>
        <dbReference type="PROSITE-ProRule" id="PRU00024"/>
    </source>
</evidence>
<dbReference type="SUPFAM" id="SSF57845">
    <property type="entry name" value="B-box zinc-binding domain"/>
    <property type="match status" value="1"/>
</dbReference>
<dbReference type="PROSITE" id="PS51125">
    <property type="entry name" value="NHL"/>
    <property type="match status" value="6"/>
</dbReference>
<dbReference type="InterPro" id="IPR050952">
    <property type="entry name" value="TRIM-NHL_E3_ligases"/>
</dbReference>
<sequence>MTTTTSTNYSAEASHNSSLLSSICTLDVLDENFFSNLLEDSTDSFCSNCSEGSKVTSQCQDCKEILCDTCVSAHLRVRLTKDHHIVRFTSEPARNGSGVRQSDSVNIPPQPIHSRVSCSSSSPDSLSSASSSIHSFIMNLSHCERHPSEQIRLYCDTCFVPICTDCVKKEHWNHNFLYIQDAVEGSKSASIKLLNEARSDLQVVRDNVEQRQRLLDAINLRAYSVSKDVKAMFYRFQMALEQRESELLSGIEHIRVSKGNLLMQQIDILNTALARFSQTCDWLGEAIDMGTSVELLQFKEKAYSELRHLSSLRDSQIPHEDDIIVFTPPEPNLLLAVSTMGDITSSPYGSNITAAVGEGIARAVRGQCNIKEEQFNIPRTSPDQLCAILNNVTFNKPNGLPPPQPKLGLPPIQTPSHPVRPYNNQHRVNTVRNHIPPQNVPSGDLLHVFGSEGSEEGQVCRPWGVCIDQDNNILIADRSNNRIQMFTKRGELLRTFGSHGSENGQFDRPAGIAVDRTNRIIVADKDNHRIQIFTYDGRFLMKFGSKGMKIGQFNYPWDIDVNSDCQIVVSDTRNHRIQLFTSEGIFLKKYGFENSITMWKHFDHPRGVCFGVRGSVVITDFNNHRIFVVDADFKSSRFIGGEGSGKAQFVRPQGIFVDREGNIYVADSRNNRVQIFDQEGAFLEHFGVTGKEPGQLDRPSGICLDGDGNIIVVDFGNNRIQIFKNHVLLPNN</sequence>
<feature type="repeat" description="NHL" evidence="6">
    <location>
        <begin position="493"/>
        <end position="536"/>
    </location>
</feature>
<feature type="domain" description="B box-type" evidence="8">
    <location>
        <begin position="41"/>
        <end position="88"/>
    </location>
</feature>
<evidence type="ECO:0000256" key="3">
    <source>
        <dbReference type="ARBA" id="ARBA00022771"/>
    </source>
</evidence>
<protein>
    <submittedName>
        <fullName evidence="9">E3 ubiquitin-protein ligase TRIM71</fullName>
    </submittedName>
</protein>
<dbReference type="GO" id="GO:0061630">
    <property type="term" value="F:ubiquitin protein ligase activity"/>
    <property type="evidence" value="ECO:0007669"/>
    <property type="project" value="TreeGrafter"/>
</dbReference>
<dbReference type="SMART" id="SM00336">
    <property type="entry name" value="BBOX"/>
    <property type="match status" value="2"/>
</dbReference>
<dbReference type="AlphaFoldDB" id="A0A8D9APB5"/>
<feature type="domain" description="B box-type" evidence="8">
    <location>
        <begin position="138"/>
        <end position="179"/>
    </location>
</feature>
<dbReference type="CDD" id="cd19812">
    <property type="entry name" value="Bbox1_TRIM71_C-VII"/>
    <property type="match status" value="1"/>
</dbReference>
<proteinExistence type="predicted"/>
<keyword evidence="4" id="KW-0862">Zinc</keyword>
<feature type="compositionally biased region" description="Polar residues" evidence="7">
    <location>
        <begin position="98"/>
        <end position="107"/>
    </location>
</feature>
<keyword evidence="1" id="KW-0479">Metal-binding</keyword>
<dbReference type="SUPFAM" id="SSF101898">
    <property type="entry name" value="NHL repeat"/>
    <property type="match status" value="1"/>
</dbReference>
<dbReference type="CDD" id="cd19796">
    <property type="entry name" value="Bbox2_TRIM71_C-VII"/>
    <property type="match status" value="1"/>
</dbReference>
<dbReference type="SMART" id="SM00502">
    <property type="entry name" value="BBC"/>
    <property type="match status" value="1"/>
</dbReference>
<dbReference type="PROSITE" id="PS50119">
    <property type="entry name" value="ZF_BBOX"/>
    <property type="match status" value="2"/>
</dbReference>
<evidence type="ECO:0000313" key="9">
    <source>
        <dbReference type="EMBL" id="CAG6768535.1"/>
    </source>
</evidence>
<keyword evidence="3 5" id="KW-0863">Zinc-finger</keyword>
<evidence type="ECO:0000256" key="7">
    <source>
        <dbReference type="SAM" id="MobiDB-lite"/>
    </source>
</evidence>